<dbReference type="RefSeq" id="XP_024340700.1">
    <property type="nucleotide sequence ID" value="XM_024477505.1"/>
</dbReference>
<keyword evidence="3" id="KW-1185">Reference proteome</keyword>
<reference evidence="2 3" key="1">
    <citation type="submission" date="2017-04" db="EMBL/GenBank/DDBJ databases">
        <title>Genome Sequence of the Model Brown-Rot Fungus Postia placenta SB12.</title>
        <authorList>
            <consortium name="DOE Joint Genome Institute"/>
            <person name="Gaskell J."/>
            <person name="Kersten P."/>
            <person name="Larrondo L.F."/>
            <person name="Canessa P."/>
            <person name="Martinez D."/>
            <person name="Hibbett D."/>
            <person name="Schmoll M."/>
            <person name="Kubicek C.P."/>
            <person name="Martinez A.T."/>
            <person name="Yadav J."/>
            <person name="Master E."/>
            <person name="Magnuson J.K."/>
            <person name="James T."/>
            <person name="Yaver D."/>
            <person name="Berka R."/>
            <person name="Labutti K."/>
            <person name="Lipzen A."/>
            <person name="Aerts A."/>
            <person name="Barry K."/>
            <person name="Henrissat B."/>
            <person name="Blanchette R."/>
            <person name="Grigoriev I."/>
            <person name="Cullen D."/>
        </authorList>
    </citation>
    <scope>NUCLEOTIDE SEQUENCE [LARGE SCALE GENOMIC DNA]</scope>
    <source>
        <strain evidence="2 3">MAD-698-R-SB12</strain>
    </source>
</reference>
<proteinExistence type="predicted"/>
<name>A0A1X6N5Z2_9APHY</name>
<dbReference type="GeneID" id="36322455"/>
<dbReference type="AlphaFoldDB" id="A0A1X6N5Z2"/>
<gene>
    <name evidence="2" type="ORF">POSPLADRAFT_1039219</name>
</gene>
<feature type="compositionally biased region" description="Polar residues" evidence="1">
    <location>
        <begin position="181"/>
        <end position="195"/>
    </location>
</feature>
<feature type="region of interest" description="Disordered" evidence="1">
    <location>
        <begin position="181"/>
        <end position="201"/>
    </location>
</feature>
<protein>
    <submittedName>
        <fullName evidence="2">Uncharacterized protein</fullName>
    </submittedName>
</protein>
<organism evidence="2 3">
    <name type="scientific">Postia placenta MAD-698-R-SB12</name>
    <dbReference type="NCBI Taxonomy" id="670580"/>
    <lineage>
        <taxon>Eukaryota</taxon>
        <taxon>Fungi</taxon>
        <taxon>Dikarya</taxon>
        <taxon>Basidiomycota</taxon>
        <taxon>Agaricomycotina</taxon>
        <taxon>Agaricomycetes</taxon>
        <taxon>Polyporales</taxon>
        <taxon>Adustoporiaceae</taxon>
        <taxon>Rhodonia</taxon>
    </lineage>
</organism>
<sequence length="201" mass="22844">MTSSSLADFSSAFEKLDATGRNWTTFRQRFQIAVRQKEAWGHLDGTSTRPVPADEVNVEPAEQVAIAAFTKHARKETAAAIWAAIVQEFAQKSMLLRANLRTQFLTMRAMSGANLHTELDRLRVKYEELLRSFQPSFRKSLPLRSLPVASRLCHLLHSRQMCQPRKCRLLMRKRSWRSLSKSGTVGTVASPSLSRRTQESQ</sequence>
<evidence type="ECO:0000313" key="3">
    <source>
        <dbReference type="Proteomes" id="UP000194127"/>
    </source>
</evidence>
<evidence type="ECO:0000313" key="2">
    <source>
        <dbReference type="EMBL" id="OSX63906.1"/>
    </source>
</evidence>
<accession>A0A1X6N5Z2</accession>
<dbReference type="Proteomes" id="UP000194127">
    <property type="component" value="Unassembled WGS sequence"/>
</dbReference>
<evidence type="ECO:0000256" key="1">
    <source>
        <dbReference type="SAM" id="MobiDB-lite"/>
    </source>
</evidence>
<dbReference type="OrthoDB" id="3263038at2759"/>
<dbReference type="EMBL" id="KZ110594">
    <property type="protein sequence ID" value="OSX63906.1"/>
    <property type="molecule type" value="Genomic_DNA"/>
</dbReference>